<dbReference type="Gene3D" id="3.40.50.2300">
    <property type="match status" value="1"/>
</dbReference>
<dbReference type="NCBIfam" id="TIGR00254">
    <property type="entry name" value="GGDEF"/>
    <property type="match status" value="1"/>
</dbReference>
<reference evidence="7" key="1">
    <citation type="journal article" date="2014" name="Int. J. Syst. Evol. Microbiol.">
        <title>Complete genome sequence of Corynebacterium casei LMG S-19264T (=DSM 44701T), isolated from a smear-ripened cheese.</title>
        <authorList>
            <consortium name="US DOE Joint Genome Institute (JGI-PGF)"/>
            <person name="Walter F."/>
            <person name="Albersmeier A."/>
            <person name="Kalinowski J."/>
            <person name="Ruckert C."/>
        </authorList>
    </citation>
    <scope>NUCLEOTIDE SEQUENCE</scope>
    <source>
        <strain evidence="7">CGMCC 1.15762</strain>
    </source>
</reference>
<dbReference type="InterPro" id="IPR029787">
    <property type="entry name" value="Nucleotide_cyclase"/>
</dbReference>
<comment type="caution">
    <text evidence="7">The sequence shown here is derived from an EMBL/GenBank/DDBJ whole genome shotgun (WGS) entry which is preliminary data.</text>
</comment>
<feature type="domain" description="Response regulatory" evidence="5">
    <location>
        <begin position="1"/>
        <end position="90"/>
    </location>
</feature>
<sequence length="449" mass="48538">MSASGAEAVQLVRCQRPDLVIVSAELPDMSGAALCNALRKQLETAETPIILIHPDPNRSRRMAALSAGADDVLPRPIDETMLLARIRSLLRARHANDELRLREDARRALGMADPPGELQAPARVGLVAVQADIGLRAASLKLRDRLPHRFEILSPEQALRDEGARSEVLVIIDTGSVAGSGLSLLTQLRASPAQRHAGIIYVTRSDHRREAASALDLGADDLLPDGLDPEELALRLPRQIARKRAGDRLRATMRHGLRAAVTDPLTGLYNRRYAMPHIARLAERAILQQRPYALLAVDLDHFKRINDGYGHAAGDTVLREVAQRMTGALRAADLVARIGGEEFLVAMPDTDEHAALVAAERLRVVIAGAPFDLPDQARSLGHITASIGIAVPALEMRENPELVLDRADRALYSAKRSGRNRTAVATQPTGGFFEPDMTSTPSRAASAGG</sequence>
<dbReference type="SUPFAM" id="SSF55073">
    <property type="entry name" value="Nucleotide cyclase"/>
    <property type="match status" value="1"/>
</dbReference>
<dbReference type="AlphaFoldDB" id="A0A8J3EGX3"/>
<evidence type="ECO:0000313" key="8">
    <source>
        <dbReference type="Proteomes" id="UP000617145"/>
    </source>
</evidence>
<dbReference type="FunFam" id="3.30.70.270:FF:000001">
    <property type="entry name" value="Diguanylate cyclase domain protein"/>
    <property type="match status" value="1"/>
</dbReference>
<dbReference type="Gene3D" id="3.30.70.270">
    <property type="match status" value="1"/>
</dbReference>
<dbReference type="InterPro" id="IPR043128">
    <property type="entry name" value="Rev_trsase/Diguanyl_cyclase"/>
</dbReference>
<dbReference type="InterPro" id="IPR000160">
    <property type="entry name" value="GGDEF_dom"/>
</dbReference>
<dbReference type="Pfam" id="PF00990">
    <property type="entry name" value="GGDEF"/>
    <property type="match status" value="1"/>
</dbReference>
<dbReference type="InterPro" id="IPR001789">
    <property type="entry name" value="Sig_transdc_resp-reg_receiver"/>
</dbReference>
<dbReference type="EC" id="2.7.7.65" evidence="1"/>
<dbReference type="SUPFAM" id="SSF52172">
    <property type="entry name" value="CheY-like"/>
    <property type="match status" value="2"/>
</dbReference>
<accession>A0A8J3EGX3</accession>
<dbReference type="InterPro" id="IPR011006">
    <property type="entry name" value="CheY-like_superfamily"/>
</dbReference>
<dbReference type="Proteomes" id="UP000617145">
    <property type="component" value="Unassembled WGS sequence"/>
</dbReference>
<protein>
    <recommendedName>
        <fullName evidence="1">diguanylate cyclase</fullName>
        <ecNumber evidence="1">2.7.7.65</ecNumber>
    </recommendedName>
</protein>
<dbReference type="CDD" id="cd01949">
    <property type="entry name" value="GGDEF"/>
    <property type="match status" value="1"/>
</dbReference>
<dbReference type="PANTHER" id="PTHR45138">
    <property type="entry name" value="REGULATORY COMPONENTS OF SENSORY TRANSDUCTION SYSTEM"/>
    <property type="match status" value="1"/>
</dbReference>
<keyword evidence="8" id="KW-1185">Reference proteome</keyword>
<evidence type="ECO:0000259" key="6">
    <source>
        <dbReference type="PROSITE" id="PS50887"/>
    </source>
</evidence>
<evidence type="ECO:0000256" key="2">
    <source>
        <dbReference type="ARBA" id="ARBA00034247"/>
    </source>
</evidence>
<name>A0A8J3EGX3_9RHOB</name>
<proteinExistence type="predicted"/>
<dbReference type="SMART" id="SM00267">
    <property type="entry name" value="GGDEF"/>
    <property type="match status" value="1"/>
</dbReference>
<evidence type="ECO:0000256" key="4">
    <source>
        <dbReference type="SAM" id="MobiDB-lite"/>
    </source>
</evidence>
<evidence type="ECO:0000313" key="7">
    <source>
        <dbReference type="EMBL" id="GGG74277.1"/>
    </source>
</evidence>
<gene>
    <name evidence="7" type="ORF">GCM10011415_23380</name>
</gene>
<dbReference type="Pfam" id="PF00072">
    <property type="entry name" value="Response_reg"/>
    <property type="match status" value="1"/>
</dbReference>
<organism evidence="7 8">
    <name type="scientific">Salipiger pallidus</name>
    <dbReference type="NCBI Taxonomy" id="1775170"/>
    <lineage>
        <taxon>Bacteria</taxon>
        <taxon>Pseudomonadati</taxon>
        <taxon>Pseudomonadota</taxon>
        <taxon>Alphaproteobacteria</taxon>
        <taxon>Rhodobacterales</taxon>
        <taxon>Roseobacteraceae</taxon>
        <taxon>Salipiger</taxon>
    </lineage>
</organism>
<evidence type="ECO:0000259" key="5">
    <source>
        <dbReference type="PROSITE" id="PS50110"/>
    </source>
</evidence>
<comment type="catalytic activity">
    <reaction evidence="2">
        <text>2 GTP = 3',3'-c-di-GMP + 2 diphosphate</text>
        <dbReference type="Rhea" id="RHEA:24898"/>
        <dbReference type="ChEBI" id="CHEBI:33019"/>
        <dbReference type="ChEBI" id="CHEBI:37565"/>
        <dbReference type="ChEBI" id="CHEBI:58805"/>
        <dbReference type="EC" id="2.7.7.65"/>
    </reaction>
</comment>
<dbReference type="PANTHER" id="PTHR45138:SF9">
    <property type="entry name" value="DIGUANYLATE CYCLASE DGCM-RELATED"/>
    <property type="match status" value="1"/>
</dbReference>
<dbReference type="GO" id="GO:0005886">
    <property type="term" value="C:plasma membrane"/>
    <property type="evidence" value="ECO:0007669"/>
    <property type="project" value="TreeGrafter"/>
</dbReference>
<reference evidence="7" key="2">
    <citation type="submission" date="2020-09" db="EMBL/GenBank/DDBJ databases">
        <authorList>
            <person name="Sun Q."/>
            <person name="Zhou Y."/>
        </authorList>
    </citation>
    <scope>NUCLEOTIDE SEQUENCE</scope>
    <source>
        <strain evidence="7">CGMCC 1.15762</strain>
    </source>
</reference>
<evidence type="ECO:0000256" key="1">
    <source>
        <dbReference type="ARBA" id="ARBA00012528"/>
    </source>
</evidence>
<dbReference type="GO" id="GO:0043709">
    <property type="term" value="P:cell adhesion involved in single-species biofilm formation"/>
    <property type="evidence" value="ECO:0007669"/>
    <property type="project" value="TreeGrafter"/>
</dbReference>
<evidence type="ECO:0000256" key="3">
    <source>
        <dbReference type="PROSITE-ProRule" id="PRU00169"/>
    </source>
</evidence>
<dbReference type="GO" id="GO:0052621">
    <property type="term" value="F:diguanylate cyclase activity"/>
    <property type="evidence" value="ECO:0007669"/>
    <property type="project" value="UniProtKB-EC"/>
</dbReference>
<dbReference type="GO" id="GO:0000160">
    <property type="term" value="P:phosphorelay signal transduction system"/>
    <property type="evidence" value="ECO:0007669"/>
    <property type="project" value="InterPro"/>
</dbReference>
<feature type="domain" description="GGDEF" evidence="6">
    <location>
        <begin position="290"/>
        <end position="427"/>
    </location>
</feature>
<dbReference type="GO" id="GO:1902201">
    <property type="term" value="P:negative regulation of bacterial-type flagellum-dependent cell motility"/>
    <property type="evidence" value="ECO:0007669"/>
    <property type="project" value="TreeGrafter"/>
</dbReference>
<dbReference type="InterPro" id="IPR050469">
    <property type="entry name" value="Diguanylate_Cyclase"/>
</dbReference>
<dbReference type="PROSITE" id="PS50110">
    <property type="entry name" value="RESPONSE_REGULATORY"/>
    <property type="match status" value="1"/>
</dbReference>
<comment type="caution">
    <text evidence="3">Lacks conserved residue(s) required for the propagation of feature annotation.</text>
</comment>
<dbReference type="EMBL" id="BMJV01000004">
    <property type="protein sequence ID" value="GGG74277.1"/>
    <property type="molecule type" value="Genomic_DNA"/>
</dbReference>
<dbReference type="PROSITE" id="PS50887">
    <property type="entry name" value="GGDEF"/>
    <property type="match status" value="1"/>
</dbReference>
<feature type="region of interest" description="Disordered" evidence="4">
    <location>
        <begin position="419"/>
        <end position="449"/>
    </location>
</feature>